<dbReference type="KEGG" id="thyd:TTHT_1965"/>
<dbReference type="InterPro" id="IPR036291">
    <property type="entry name" value="NAD(P)-bd_dom_sf"/>
</dbReference>
<dbReference type="Gene3D" id="3.90.25.10">
    <property type="entry name" value="UDP-galactose 4-epimerase, domain 1"/>
    <property type="match status" value="1"/>
</dbReference>
<dbReference type="AlphaFoldDB" id="A0A7R6PQD3"/>
<keyword evidence="6 8" id="KW-0560">Oxidoreductase</keyword>
<dbReference type="InterPro" id="IPR029903">
    <property type="entry name" value="RmlD-like-bd"/>
</dbReference>
<accession>A0A7R6PQD3</accession>
<evidence type="ECO:0000256" key="3">
    <source>
        <dbReference type="ARBA" id="ARBA00012929"/>
    </source>
</evidence>
<gene>
    <name evidence="8" type="primary">rfbD</name>
    <name evidence="8" type="ORF">TTHT_1965</name>
</gene>
<dbReference type="SUPFAM" id="SSF51735">
    <property type="entry name" value="NAD(P)-binding Rossmann-fold domains"/>
    <property type="match status" value="1"/>
</dbReference>
<dbReference type="CDD" id="cd05254">
    <property type="entry name" value="dTDP_HR_like_SDR_e"/>
    <property type="match status" value="1"/>
</dbReference>
<name>A0A7R6PQD3_9BACT</name>
<feature type="domain" description="RmlD-like substrate binding" evidence="7">
    <location>
        <begin position="9"/>
        <end position="286"/>
    </location>
</feature>
<dbReference type="RefSeq" id="WP_201327719.1">
    <property type="nucleotide sequence ID" value="NZ_AP017470.1"/>
</dbReference>
<evidence type="ECO:0000259" key="7">
    <source>
        <dbReference type="Pfam" id="PF04321"/>
    </source>
</evidence>
<evidence type="ECO:0000256" key="4">
    <source>
        <dbReference type="ARBA" id="ARBA00017099"/>
    </source>
</evidence>
<dbReference type="GO" id="GO:0008831">
    <property type="term" value="F:dTDP-4-dehydrorhamnose reductase activity"/>
    <property type="evidence" value="ECO:0007669"/>
    <property type="project" value="UniProtKB-EC"/>
</dbReference>
<comment type="pathway">
    <text evidence="1 6">Carbohydrate biosynthesis; dTDP-L-rhamnose biosynthesis.</text>
</comment>
<comment type="function">
    <text evidence="6">Catalyzes the reduction of dTDP-6-deoxy-L-lyxo-4-hexulose to yield dTDP-L-rhamnose.</text>
</comment>
<dbReference type="Gene3D" id="3.40.50.720">
    <property type="entry name" value="NAD(P)-binding Rossmann-like Domain"/>
    <property type="match status" value="1"/>
</dbReference>
<evidence type="ECO:0000256" key="1">
    <source>
        <dbReference type="ARBA" id="ARBA00004781"/>
    </source>
</evidence>
<dbReference type="UniPathway" id="UPA00124"/>
<reference evidence="8 9" key="1">
    <citation type="journal article" date="2012" name="Extremophiles">
        <title>Thermotomaculum hydrothermale gen. nov., sp. nov., a novel heterotrophic thermophile within the phylum Acidobacteria from a deep-sea hydrothermal vent chimney in the Southern Okinawa Trough.</title>
        <authorList>
            <person name="Izumi H."/>
            <person name="Nunoura T."/>
            <person name="Miyazaki M."/>
            <person name="Mino S."/>
            <person name="Toki T."/>
            <person name="Takai K."/>
            <person name="Sako Y."/>
            <person name="Sawabe T."/>
            <person name="Nakagawa S."/>
        </authorList>
    </citation>
    <scope>NUCLEOTIDE SEQUENCE [LARGE SCALE GENOMIC DNA]</scope>
    <source>
        <strain evidence="8 9">AC55</strain>
    </source>
</reference>
<dbReference type="NCBIfam" id="TIGR01214">
    <property type="entry name" value="rmlD"/>
    <property type="match status" value="1"/>
</dbReference>
<dbReference type="Pfam" id="PF04321">
    <property type="entry name" value="RmlD_sub_bind"/>
    <property type="match status" value="1"/>
</dbReference>
<dbReference type="FunFam" id="3.40.50.720:FF:000159">
    <property type="entry name" value="dTDP-4-dehydrorhamnose reductase"/>
    <property type="match status" value="1"/>
</dbReference>
<proteinExistence type="inferred from homology"/>
<dbReference type="GO" id="GO:0005829">
    <property type="term" value="C:cytosol"/>
    <property type="evidence" value="ECO:0007669"/>
    <property type="project" value="TreeGrafter"/>
</dbReference>
<dbReference type="EMBL" id="AP017470">
    <property type="protein sequence ID" value="BBB33411.1"/>
    <property type="molecule type" value="Genomic_DNA"/>
</dbReference>
<evidence type="ECO:0000313" key="8">
    <source>
        <dbReference type="EMBL" id="BBB33411.1"/>
    </source>
</evidence>
<dbReference type="Proteomes" id="UP000595564">
    <property type="component" value="Chromosome"/>
</dbReference>
<dbReference type="GO" id="GO:0019305">
    <property type="term" value="P:dTDP-rhamnose biosynthetic process"/>
    <property type="evidence" value="ECO:0007669"/>
    <property type="project" value="UniProtKB-UniPathway"/>
</dbReference>
<comment type="catalytic activity">
    <reaction evidence="5">
        <text>dTDP-beta-L-rhamnose + NADP(+) = dTDP-4-dehydro-beta-L-rhamnose + NADPH + H(+)</text>
        <dbReference type="Rhea" id="RHEA:21796"/>
        <dbReference type="ChEBI" id="CHEBI:15378"/>
        <dbReference type="ChEBI" id="CHEBI:57510"/>
        <dbReference type="ChEBI" id="CHEBI:57783"/>
        <dbReference type="ChEBI" id="CHEBI:58349"/>
        <dbReference type="ChEBI" id="CHEBI:62830"/>
        <dbReference type="EC" id="1.1.1.133"/>
    </reaction>
</comment>
<protein>
    <recommendedName>
        <fullName evidence="4 6">dTDP-4-dehydrorhamnose reductase</fullName>
        <ecNumber evidence="3 6">1.1.1.133</ecNumber>
    </recommendedName>
</protein>
<dbReference type="InterPro" id="IPR005913">
    <property type="entry name" value="dTDP_dehydrorham_reduct"/>
</dbReference>
<evidence type="ECO:0000313" key="9">
    <source>
        <dbReference type="Proteomes" id="UP000595564"/>
    </source>
</evidence>
<dbReference type="PANTHER" id="PTHR10491">
    <property type="entry name" value="DTDP-4-DEHYDRORHAMNOSE REDUCTASE"/>
    <property type="match status" value="1"/>
</dbReference>
<keyword evidence="9" id="KW-1185">Reference proteome</keyword>
<dbReference type="EC" id="1.1.1.133" evidence="3 6"/>
<evidence type="ECO:0000256" key="5">
    <source>
        <dbReference type="ARBA" id="ARBA00048200"/>
    </source>
</evidence>
<sequence length="287" mass="32816">MGKGLQKAKIIITGKNGQLAKEFIKLLSLKNINFFAFDKKQLDISDFNKVNTVLKEINPDFVINCAAYNFVDKAEEERKKAYSVNTIGVENLAKVCRGIKCKIVHYSTDYVFDGNKKALYIEKDIPNPLNYYGKTKLEGEKKIKEICENFLIFRVSWVYGEGGNNFVAKFLNWAKKNKNLKVSENEVSIPTYAKTIAKKSLKAIEEGLTGLFHLTNSGYASRYQWALKIKEYLNLSNNIEPVNSSIFNLKAKRPEFSAMDNSFISKSLGIDIPQWDKDLKKYLEEIE</sequence>
<keyword evidence="6" id="KW-0521">NADP</keyword>
<dbReference type="PANTHER" id="PTHR10491:SF4">
    <property type="entry name" value="METHIONINE ADENOSYLTRANSFERASE 2 SUBUNIT BETA"/>
    <property type="match status" value="1"/>
</dbReference>
<evidence type="ECO:0000256" key="2">
    <source>
        <dbReference type="ARBA" id="ARBA00010944"/>
    </source>
</evidence>
<organism evidence="8 9">
    <name type="scientific">Thermotomaculum hydrothermale</name>
    <dbReference type="NCBI Taxonomy" id="981385"/>
    <lineage>
        <taxon>Bacteria</taxon>
        <taxon>Pseudomonadati</taxon>
        <taxon>Acidobacteriota</taxon>
        <taxon>Holophagae</taxon>
        <taxon>Thermotomaculales</taxon>
        <taxon>Thermotomaculaceae</taxon>
        <taxon>Thermotomaculum</taxon>
    </lineage>
</organism>
<evidence type="ECO:0000256" key="6">
    <source>
        <dbReference type="RuleBase" id="RU364082"/>
    </source>
</evidence>
<comment type="similarity">
    <text evidence="2 6">Belongs to the dTDP-4-dehydrorhamnose reductase family.</text>
</comment>